<dbReference type="SUPFAM" id="SSF63825">
    <property type="entry name" value="YWTD domain"/>
    <property type="match status" value="1"/>
</dbReference>
<reference evidence="1 2" key="1">
    <citation type="submission" date="2019-09" db="EMBL/GenBank/DDBJ databases">
        <title>Nitrincola iocasae sp. nov., a bacterium isolated from the sediment collected at a cold seep field in South China Sea.</title>
        <authorList>
            <person name="Zhang H."/>
            <person name="Wang H."/>
            <person name="Li C."/>
        </authorList>
    </citation>
    <scope>NUCLEOTIDE SEQUENCE [LARGE SCALE GENOMIC DNA]</scope>
    <source>
        <strain evidence="1 2">KXZD1103</strain>
    </source>
</reference>
<gene>
    <name evidence="1" type="ORF">F5I99_08370</name>
</gene>
<dbReference type="RefSeq" id="WP_151054946.1">
    <property type="nucleotide sequence ID" value="NZ_CP044222.1"/>
</dbReference>
<dbReference type="PROSITE" id="PS51257">
    <property type="entry name" value="PROKAR_LIPOPROTEIN"/>
    <property type="match status" value="1"/>
</dbReference>
<dbReference type="AlphaFoldDB" id="A0A5J6LCW6"/>
<dbReference type="KEGG" id="nik:F5I99_08370"/>
<dbReference type="Proteomes" id="UP000325606">
    <property type="component" value="Chromosome"/>
</dbReference>
<name>A0A5J6LCW6_9GAMM</name>
<evidence type="ECO:0008006" key="3">
    <source>
        <dbReference type="Google" id="ProtNLM"/>
    </source>
</evidence>
<dbReference type="EMBL" id="CP044222">
    <property type="protein sequence ID" value="QEW06524.1"/>
    <property type="molecule type" value="Genomic_DNA"/>
</dbReference>
<evidence type="ECO:0000313" key="1">
    <source>
        <dbReference type="EMBL" id="QEW06524.1"/>
    </source>
</evidence>
<protein>
    <recommendedName>
        <fullName evidence="3">Phytase-like domain-containing protein</fullName>
    </recommendedName>
</protein>
<organism evidence="1 2">
    <name type="scientific">Nitrincola iocasae</name>
    <dbReference type="NCBI Taxonomy" id="2614693"/>
    <lineage>
        <taxon>Bacteria</taxon>
        <taxon>Pseudomonadati</taxon>
        <taxon>Pseudomonadota</taxon>
        <taxon>Gammaproteobacteria</taxon>
        <taxon>Oceanospirillales</taxon>
        <taxon>Oceanospirillaceae</taxon>
        <taxon>Nitrincola</taxon>
    </lineage>
</organism>
<sequence>MIWRLILLAGVLLGLMACAELAVKPDPVDSGDLDDALVADQIEASAEPDPFDAVVKQAYPELPDRIAVEALAGLPDDVNETSGLAYRNGHFWTHNDSGQDAMLFELNVSGEQVKRRVHPLESDNHDWEALAQDDDYLYIADCGNNFGDRIWIQIYKVAWDELDVARDRGVVASQRLNIRLADTQPERNLRAHDNDCEALTVVGDELWLFTKNWQDKHTRLYRLDKQAKAQQVISDTEFPVRGMITGADYNPQTQQLALIGYRLGFLNLSAFIWLIPVANDLPDRTQASYHQIHPLGQWEAVLWHEGNLVVTRETSQLGRAQLGIIRLH</sequence>
<evidence type="ECO:0000313" key="2">
    <source>
        <dbReference type="Proteomes" id="UP000325606"/>
    </source>
</evidence>
<accession>A0A5J6LCW6</accession>
<keyword evidence="2" id="KW-1185">Reference proteome</keyword>
<proteinExistence type="predicted"/>